<dbReference type="Proteomes" id="UP000014680">
    <property type="component" value="Unassembled WGS sequence"/>
</dbReference>
<gene>
    <name evidence="1" type="ORF">EIN_049740</name>
</gene>
<sequence length="170" mass="19067">MSGASLPIDTALVCNFKTLINKSTSTSVFQCQMMYSAHTDTENCHRKDTSTEYKQRYNIEISTAVNSVVIYENNAEKTKDYDIVNVKQDCVTIQIMKGGIYTLNIHMSGERVMCIGDDADSKKCKIVINNYVDTNRINLLGKNIILEKDLNIDNVISFVKITGDVSLSTF</sequence>
<accession>A0A0A1U5L8</accession>
<name>A0A0A1U5L8_ENTIV</name>
<evidence type="ECO:0000313" key="2">
    <source>
        <dbReference type="Proteomes" id="UP000014680"/>
    </source>
</evidence>
<evidence type="ECO:0000313" key="1">
    <source>
        <dbReference type="EMBL" id="ELP89549.1"/>
    </source>
</evidence>
<reference evidence="1 2" key="1">
    <citation type="submission" date="2012-10" db="EMBL/GenBank/DDBJ databases">
        <authorList>
            <person name="Zafar N."/>
            <person name="Inman J."/>
            <person name="Hall N."/>
            <person name="Lorenzi H."/>
            <person name="Caler E."/>
        </authorList>
    </citation>
    <scope>NUCLEOTIDE SEQUENCE [LARGE SCALE GENOMIC DNA]</scope>
    <source>
        <strain evidence="1 2">IP1</strain>
    </source>
</reference>
<dbReference type="VEuPathDB" id="AmoebaDB:EIN_049740"/>
<proteinExistence type="predicted"/>
<keyword evidence="2" id="KW-1185">Reference proteome</keyword>
<dbReference type="KEGG" id="eiv:EIN_049740"/>
<dbReference type="AlphaFoldDB" id="A0A0A1U5L8"/>
<dbReference type="EMBL" id="KB206608">
    <property type="protein sequence ID" value="ELP89549.1"/>
    <property type="molecule type" value="Genomic_DNA"/>
</dbReference>
<dbReference type="GeneID" id="14888532"/>
<protein>
    <submittedName>
        <fullName evidence="1">Uncharacterized protein</fullName>
    </submittedName>
</protein>
<dbReference type="RefSeq" id="XP_004256320.1">
    <property type="nucleotide sequence ID" value="XM_004256272.1"/>
</dbReference>
<organism evidence="1 2">
    <name type="scientific">Entamoeba invadens IP1</name>
    <dbReference type="NCBI Taxonomy" id="370355"/>
    <lineage>
        <taxon>Eukaryota</taxon>
        <taxon>Amoebozoa</taxon>
        <taxon>Evosea</taxon>
        <taxon>Archamoebae</taxon>
        <taxon>Mastigamoebida</taxon>
        <taxon>Entamoebidae</taxon>
        <taxon>Entamoeba</taxon>
    </lineage>
</organism>